<evidence type="ECO:0000259" key="7">
    <source>
        <dbReference type="Pfam" id="PF02683"/>
    </source>
</evidence>
<keyword evidence="3 6" id="KW-0812">Transmembrane</keyword>
<dbReference type="PANTHER" id="PTHR31272:SF9">
    <property type="entry name" value="BLL1027 PROTEIN"/>
    <property type="match status" value="1"/>
</dbReference>
<dbReference type="GO" id="GO:0017004">
    <property type="term" value="P:cytochrome complex assembly"/>
    <property type="evidence" value="ECO:0007669"/>
    <property type="project" value="InterPro"/>
</dbReference>
<feature type="transmembrane region" description="Helical" evidence="6">
    <location>
        <begin position="198"/>
        <end position="218"/>
    </location>
</feature>
<accession>A0A7G9YR40</accession>
<sequence length="241" mass="25342">MTDPQLPSLFIAFGAGVLSVLSPCVLPLLPAIMAYSSEQGKLRPLAIVIGLCISFTAMGVIFSAFGSAVYAYRGYMELLAEIAIIALGIVMLFDLPVFDRLSALAPQLTPRSTQGEGLMGGMVLGLSLGIVWMPCLGPLIGSVLMSVIPSGDVLYGGTVLFIYSLGLAIPMLGIAYATSTLTGHVRGLARHSMTIRRIAGGVLILVGLGMMLGVYNLFWGWVVDIIYTIGSDLSGIINPLT</sequence>
<feature type="transmembrane region" description="Helical" evidence="6">
    <location>
        <begin position="45"/>
        <end position="72"/>
    </location>
</feature>
<keyword evidence="4 6" id="KW-1133">Transmembrane helix</keyword>
<dbReference type="PANTHER" id="PTHR31272">
    <property type="entry name" value="CYTOCHROME C-TYPE BIOGENESIS PROTEIN HI_1454-RELATED"/>
    <property type="match status" value="1"/>
</dbReference>
<organism evidence="8">
    <name type="scientific">Candidatus Methanogaster sp. ANME-2c ERB4</name>
    <dbReference type="NCBI Taxonomy" id="2759911"/>
    <lineage>
        <taxon>Archaea</taxon>
        <taxon>Methanobacteriati</taxon>
        <taxon>Methanobacteriota</taxon>
        <taxon>Stenosarchaea group</taxon>
        <taxon>Methanomicrobia</taxon>
        <taxon>Methanosarcinales</taxon>
        <taxon>ANME-2 cluster</taxon>
        <taxon>Candidatus Methanogasteraceae</taxon>
        <taxon>Candidatus Methanogaster</taxon>
    </lineage>
</organism>
<proteinExistence type="inferred from homology"/>
<reference evidence="8" key="1">
    <citation type="submission" date="2020-06" db="EMBL/GenBank/DDBJ databases">
        <title>Unique genomic features of the anaerobic methanotrophic archaea.</title>
        <authorList>
            <person name="Chadwick G.L."/>
            <person name="Skennerton C.T."/>
            <person name="Laso-Perez R."/>
            <person name="Leu A.O."/>
            <person name="Speth D.R."/>
            <person name="Yu H."/>
            <person name="Morgan-Lang C."/>
            <person name="Hatzenpichler R."/>
            <person name="Goudeau D."/>
            <person name="Malmstrom R."/>
            <person name="Brazelton W.J."/>
            <person name="Woyke T."/>
            <person name="Hallam S.J."/>
            <person name="Tyson G.W."/>
            <person name="Wegener G."/>
            <person name="Boetius A."/>
            <person name="Orphan V."/>
        </authorList>
    </citation>
    <scope>NUCLEOTIDE SEQUENCE</scope>
</reference>
<dbReference type="Pfam" id="PF02683">
    <property type="entry name" value="DsbD_TM"/>
    <property type="match status" value="1"/>
</dbReference>
<feature type="transmembrane region" description="Helical" evidence="6">
    <location>
        <begin position="153"/>
        <end position="177"/>
    </location>
</feature>
<name>A0A7G9YR40_9EURY</name>
<keyword evidence="5 6" id="KW-0472">Membrane</keyword>
<dbReference type="EMBL" id="MT631437">
    <property type="protein sequence ID" value="QNO50474.1"/>
    <property type="molecule type" value="Genomic_DNA"/>
</dbReference>
<evidence type="ECO:0000256" key="4">
    <source>
        <dbReference type="ARBA" id="ARBA00022989"/>
    </source>
</evidence>
<evidence type="ECO:0000256" key="3">
    <source>
        <dbReference type="ARBA" id="ARBA00022692"/>
    </source>
</evidence>
<evidence type="ECO:0000313" key="8">
    <source>
        <dbReference type="EMBL" id="QNO50474.1"/>
    </source>
</evidence>
<feature type="transmembrane region" description="Helical" evidence="6">
    <location>
        <begin position="118"/>
        <end position="141"/>
    </location>
</feature>
<dbReference type="InterPro" id="IPR003834">
    <property type="entry name" value="Cyt_c_assmbl_TM_dom"/>
</dbReference>
<feature type="transmembrane region" description="Helical" evidence="6">
    <location>
        <begin position="6"/>
        <end position="33"/>
    </location>
</feature>
<evidence type="ECO:0000256" key="1">
    <source>
        <dbReference type="ARBA" id="ARBA00004141"/>
    </source>
</evidence>
<protein>
    <submittedName>
        <fullName evidence="8">Thiol:disulfide interchange protein DsbD</fullName>
        <ecNumber evidence="8">1.8.1.8</ecNumber>
    </submittedName>
</protein>
<dbReference type="GO" id="GO:0047134">
    <property type="term" value="F:protein-disulfide reductase [NAD(P)H] activity"/>
    <property type="evidence" value="ECO:0007669"/>
    <property type="project" value="UniProtKB-EC"/>
</dbReference>
<feature type="transmembrane region" description="Helical" evidence="6">
    <location>
        <begin position="78"/>
        <end position="98"/>
    </location>
</feature>
<dbReference type="GO" id="GO:0016020">
    <property type="term" value="C:membrane"/>
    <property type="evidence" value="ECO:0007669"/>
    <property type="project" value="UniProtKB-SubCell"/>
</dbReference>
<evidence type="ECO:0000256" key="5">
    <source>
        <dbReference type="ARBA" id="ARBA00023136"/>
    </source>
</evidence>
<comment type="similarity">
    <text evidence="2">Belongs to the DsbD family.</text>
</comment>
<feature type="domain" description="Cytochrome C biogenesis protein transmembrane" evidence="7">
    <location>
        <begin position="9"/>
        <end position="185"/>
    </location>
</feature>
<dbReference type="AlphaFoldDB" id="A0A7G9YR40"/>
<evidence type="ECO:0000256" key="6">
    <source>
        <dbReference type="SAM" id="Phobius"/>
    </source>
</evidence>
<dbReference type="InterPro" id="IPR051790">
    <property type="entry name" value="Cytochrome_c-biogenesis_DsbD"/>
</dbReference>
<evidence type="ECO:0000256" key="2">
    <source>
        <dbReference type="ARBA" id="ARBA00006143"/>
    </source>
</evidence>
<dbReference type="EC" id="1.8.1.8" evidence="8"/>
<comment type="subcellular location">
    <subcellularLocation>
        <location evidence="1">Membrane</location>
        <topology evidence="1">Multi-pass membrane protein</topology>
    </subcellularLocation>
</comment>
<keyword evidence="8" id="KW-0560">Oxidoreductase</keyword>
<gene>
    <name evidence="8" type="primary">dsbD</name>
    <name evidence="8" type="ORF">EGLMOMJH_00013</name>
</gene>